<dbReference type="Gene3D" id="3.50.50.60">
    <property type="entry name" value="FAD/NAD(P)-binding domain"/>
    <property type="match status" value="1"/>
</dbReference>
<organism evidence="12 13">
    <name type="scientific">Proteiniclasticum ruminis</name>
    <dbReference type="NCBI Taxonomy" id="398199"/>
    <lineage>
        <taxon>Bacteria</taxon>
        <taxon>Bacillati</taxon>
        <taxon>Bacillota</taxon>
        <taxon>Clostridia</taxon>
        <taxon>Eubacteriales</taxon>
        <taxon>Clostridiaceae</taxon>
        <taxon>Proteiniclasticum</taxon>
    </lineage>
</organism>
<dbReference type="RefSeq" id="WP_031576930.1">
    <property type="nucleotide sequence ID" value="NZ_FNDZ01000007.1"/>
</dbReference>
<keyword evidence="9" id="KW-0411">Iron-sulfur</keyword>
<feature type="domain" description="NADH:flavin oxidoreductase/NADH oxidase N-terminal" evidence="10">
    <location>
        <begin position="6"/>
        <end position="338"/>
    </location>
</feature>
<dbReference type="InterPro" id="IPR023753">
    <property type="entry name" value="FAD/NAD-binding_dom"/>
</dbReference>
<dbReference type="SUPFAM" id="SSF51905">
    <property type="entry name" value="FAD/NAD(P)-binding domain"/>
    <property type="match status" value="1"/>
</dbReference>
<evidence type="ECO:0000313" key="12">
    <source>
        <dbReference type="EMBL" id="SDJ07209.1"/>
    </source>
</evidence>
<dbReference type="InterPro" id="IPR051793">
    <property type="entry name" value="NADH:flavin_oxidoreductase"/>
</dbReference>
<dbReference type="Gene3D" id="3.40.50.720">
    <property type="entry name" value="NAD(P)-binding Rossmann-like Domain"/>
    <property type="match status" value="1"/>
</dbReference>
<evidence type="ECO:0000256" key="9">
    <source>
        <dbReference type="ARBA" id="ARBA00023014"/>
    </source>
</evidence>
<accession>A0A1G8QR16</accession>
<gene>
    <name evidence="12" type="ORF">SAMN05421804_10739</name>
</gene>
<dbReference type="GO" id="GO:0016491">
    <property type="term" value="F:oxidoreductase activity"/>
    <property type="evidence" value="ECO:0007669"/>
    <property type="project" value="UniProtKB-KW"/>
</dbReference>
<dbReference type="Pfam" id="PF00724">
    <property type="entry name" value="Oxidored_FMN"/>
    <property type="match status" value="1"/>
</dbReference>
<proteinExistence type="inferred from homology"/>
<dbReference type="InterPro" id="IPR013785">
    <property type="entry name" value="Aldolase_TIM"/>
</dbReference>
<dbReference type="InterPro" id="IPR001155">
    <property type="entry name" value="OxRdtase_FMN_N"/>
</dbReference>
<keyword evidence="7" id="KW-0560">Oxidoreductase</keyword>
<dbReference type="PANTHER" id="PTHR42917:SF2">
    <property type="entry name" value="2,4-DIENOYL-COA REDUCTASE [(2E)-ENOYL-COA-PRODUCING]"/>
    <property type="match status" value="1"/>
</dbReference>
<sequence>MYYEHLLSPGSIGGLYLKNRVVMPAMGVNLANTNGEATEVISRYYEERAKGGVGLIITEIARIDEEYGVGTPNQLSVTEGRHIPHLERMISSIQKYGTKVFIQLHHPGRETKSALIGGKQIVAPSEVMCKVTGEMPRALTTEECESLVKKFIKGAVIAKTAGADGVEIHAAHGYLLNQFLSPYTNHRTDKYGGSFHNRIRILSEIITGIKYMCGTHFPVSVRLSADEFVEGGLRLPDSVKIARTLESYGIDALNISSGIYESAITIIEPGSYAQGWKKHLASEIRKNVKIPVIAVNNIKDPETAEALLEEGVCDFIGIARGHLADPYFVHKASTGRSNEIRKCIGCLNCFAELNQGRHIKCTVNGALGREVEFSSLEKNGVGKVAAVIGGGPAGMQASLVLDKKGYQVVLFEEKDHLGGTLNVAYQAPLKDKVKAMNDGLISEIKASSVEVRLGKKASVEDVKALNPSSVFVAVGASPSIPPIPGIDKKHVLKAEDVLLGKVKPVGRVLIIGSGLTGLETAEVLAEKGHPVTVVEMQKEIGPGINRTILIDLMMRFKKFNPALLPNHKLLSISDQGVMLMNQRTSQGIFVEADTIVLALGVSPRREQVAAFRQSFNNVRVIGDANRGGRIQEAIKDGYQEAFAFTSME</sequence>
<evidence type="ECO:0000256" key="6">
    <source>
        <dbReference type="ARBA" id="ARBA00022723"/>
    </source>
</evidence>
<dbReference type="GO" id="GO:0051536">
    <property type="term" value="F:iron-sulfur cluster binding"/>
    <property type="evidence" value="ECO:0007669"/>
    <property type="project" value="UniProtKB-KW"/>
</dbReference>
<dbReference type="InterPro" id="IPR036188">
    <property type="entry name" value="FAD/NAD-bd_sf"/>
</dbReference>
<evidence type="ECO:0000256" key="8">
    <source>
        <dbReference type="ARBA" id="ARBA00023004"/>
    </source>
</evidence>
<keyword evidence="6" id="KW-0479">Metal-binding</keyword>
<keyword evidence="8" id="KW-0408">Iron</keyword>
<dbReference type="SUPFAM" id="SSF51395">
    <property type="entry name" value="FMN-linked oxidoreductases"/>
    <property type="match status" value="1"/>
</dbReference>
<dbReference type="EMBL" id="FNDZ01000007">
    <property type="protein sequence ID" value="SDJ07209.1"/>
    <property type="molecule type" value="Genomic_DNA"/>
</dbReference>
<dbReference type="PRINTS" id="PR00368">
    <property type="entry name" value="FADPNR"/>
</dbReference>
<keyword evidence="4" id="KW-0285">Flavoprotein</keyword>
<dbReference type="PANTHER" id="PTHR42917">
    <property type="entry name" value="2,4-DIENOYL-COA REDUCTASE"/>
    <property type="match status" value="1"/>
</dbReference>
<dbReference type="GO" id="GO:0010181">
    <property type="term" value="F:FMN binding"/>
    <property type="evidence" value="ECO:0007669"/>
    <property type="project" value="InterPro"/>
</dbReference>
<comment type="cofactor">
    <cofactor evidence="1">
        <name>FMN</name>
        <dbReference type="ChEBI" id="CHEBI:58210"/>
    </cofactor>
</comment>
<dbReference type="Gene3D" id="3.20.20.70">
    <property type="entry name" value="Aldolase class I"/>
    <property type="match status" value="1"/>
</dbReference>
<feature type="domain" description="FAD/NAD(P)-binding" evidence="11">
    <location>
        <begin position="386"/>
        <end position="608"/>
    </location>
</feature>
<comment type="similarity">
    <text evidence="3">In the N-terminal section; belongs to the NADH:flavin oxidoreductase/NADH oxidase family.</text>
</comment>
<evidence type="ECO:0000256" key="4">
    <source>
        <dbReference type="ARBA" id="ARBA00022630"/>
    </source>
</evidence>
<dbReference type="CDD" id="cd02803">
    <property type="entry name" value="OYE_like_FMN_family"/>
    <property type="match status" value="1"/>
</dbReference>
<evidence type="ECO:0000256" key="7">
    <source>
        <dbReference type="ARBA" id="ARBA00023002"/>
    </source>
</evidence>
<reference evidence="12 13" key="1">
    <citation type="submission" date="2016-10" db="EMBL/GenBank/DDBJ databases">
        <authorList>
            <person name="de Groot N.N."/>
        </authorList>
    </citation>
    <scope>NUCLEOTIDE SEQUENCE [LARGE SCALE GENOMIC DNA]</scope>
    <source>
        <strain evidence="12 13">CGMCC 1.5058</strain>
    </source>
</reference>
<evidence type="ECO:0000259" key="11">
    <source>
        <dbReference type="Pfam" id="PF07992"/>
    </source>
</evidence>
<evidence type="ECO:0000313" key="13">
    <source>
        <dbReference type="Proteomes" id="UP000183255"/>
    </source>
</evidence>
<evidence type="ECO:0000256" key="5">
    <source>
        <dbReference type="ARBA" id="ARBA00022643"/>
    </source>
</evidence>
<keyword evidence="5" id="KW-0288">FMN</keyword>
<name>A0A1G8QR16_9CLOT</name>
<dbReference type="Proteomes" id="UP000183255">
    <property type="component" value="Unassembled WGS sequence"/>
</dbReference>
<evidence type="ECO:0000256" key="2">
    <source>
        <dbReference type="ARBA" id="ARBA00001966"/>
    </source>
</evidence>
<protein>
    <submittedName>
        <fullName evidence="12">2,4-dienoyl-CoA reductase</fullName>
    </submittedName>
</protein>
<evidence type="ECO:0000259" key="10">
    <source>
        <dbReference type="Pfam" id="PF00724"/>
    </source>
</evidence>
<comment type="cofactor">
    <cofactor evidence="2">
        <name>[4Fe-4S] cluster</name>
        <dbReference type="ChEBI" id="CHEBI:49883"/>
    </cofactor>
</comment>
<dbReference type="Pfam" id="PF07992">
    <property type="entry name" value="Pyr_redox_2"/>
    <property type="match status" value="1"/>
</dbReference>
<dbReference type="GO" id="GO:0046872">
    <property type="term" value="F:metal ion binding"/>
    <property type="evidence" value="ECO:0007669"/>
    <property type="project" value="UniProtKB-KW"/>
</dbReference>
<evidence type="ECO:0000256" key="3">
    <source>
        <dbReference type="ARBA" id="ARBA00011048"/>
    </source>
</evidence>
<dbReference type="AlphaFoldDB" id="A0A1G8QR16"/>
<evidence type="ECO:0000256" key="1">
    <source>
        <dbReference type="ARBA" id="ARBA00001917"/>
    </source>
</evidence>